<evidence type="ECO:0000256" key="5">
    <source>
        <dbReference type="ARBA" id="ARBA00022989"/>
    </source>
</evidence>
<dbReference type="SMART" id="SM00382">
    <property type="entry name" value="AAA"/>
    <property type="match status" value="1"/>
</dbReference>
<sequence length="586" mass="66786">MTSDFMNIFKKFLQYYRPYRFLFYADIFCALVVSLVDLAFPLILSYLSKNIFVKDKMVILNSILYIGVGLLVLYILKYFCQYFIASWGHIMGARMENNMRKDLFYHLQRMSFSYYDENNTGHMMSILVSDLFDISELAHHGPENVFISAIKIIGSFVVLAFINTQMTLMLFAVTVVMIVFSFCENKKMQRIFFDNRKKMGNINSSVQDSLLGIRVVKSFANENIEREKFDRSNNAYRISREKSYKVMGRFIAGNSFFEGLLYVVILATGAFFIANGSLTIPDLAVYALYINIFINPIDILINFAEQFQKGFAGFRRFLNILSMEPEIVDKKNAVPLEDVKGDIEYKNVSFSYNEKKQVLKNINVKIKAGEKIAFVGPSGGGKTTICSLLPRFYDVSSGSVMIDGKDIRDVTLESLRNSIGIVQQDVYLFSGTLKENIRYGKPEASDEEIMKAAKEANIHDYIMSLDNGYDTYVGERGVKLSGGQKQRISIARVFLENPPILILDEATSALDNESESFIQKSLEKLAKNRTTIVIAHRLSTIRNADEIIVIDGEGIKERGSHSELLQKGGLYAYYYNMQFEGLDIRK</sequence>
<dbReference type="InterPro" id="IPR017871">
    <property type="entry name" value="ABC_transporter-like_CS"/>
</dbReference>
<dbReference type="Pfam" id="PF00005">
    <property type="entry name" value="ABC_tran"/>
    <property type="match status" value="1"/>
</dbReference>
<dbReference type="PROSITE" id="PS00211">
    <property type="entry name" value="ABC_TRANSPORTER_1"/>
    <property type="match status" value="1"/>
</dbReference>
<protein>
    <submittedName>
        <fullName evidence="10">Putative multidrug export ATP-binding/permease protein</fullName>
        <ecNumber evidence="10">3.6.3.-</ecNumber>
    </submittedName>
</protein>
<comment type="caution">
    <text evidence="10">The sequence shown here is derived from an EMBL/GenBank/DDBJ whole genome shotgun (WGS) entry which is preliminary data.</text>
</comment>
<dbReference type="CDD" id="cd03251">
    <property type="entry name" value="ABCC_MsbA"/>
    <property type="match status" value="1"/>
</dbReference>
<evidence type="ECO:0000259" key="8">
    <source>
        <dbReference type="PROSITE" id="PS50893"/>
    </source>
</evidence>
<dbReference type="InterPro" id="IPR011527">
    <property type="entry name" value="ABC1_TM_dom"/>
</dbReference>
<feature type="transmembrane region" description="Helical" evidence="7">
    <location>
        <begin position="63"/>
        <end position="85"/>
    </location>
</feature>
<evidence type="ECO:0000256" key="6">
    <source>
        <dbReference type="ARBA" id="ARBA00023136"/>
    </source>
</evidence>
<dbReference type="Gene3D" id="1.20.1560.10">
    <property type="entry name" value="ABC transporter type 1, transmembrane domain"/>
    <property type="match status" value="1"/>
</dbReference>
<feature type="transmembrane region" description="Helical" evidence="7">
    <location>
        <begin position="168"/>
        <end position="183"/>
    </location>
</feature>
<evidence type="ECO:0000313" key="11">
    <source>
        <dbReference type="Proteomes" id="UP000237798"/>
    </source>
</evidence>
<dbReference type="PROSITE" id="PS50893">
    <property type="entry name" value="ABC_TRANSPORTER_2"/>
    <property type="match status" value="1"/>
</dbReference>
<dbReference type="CDD" id="cd18549">
    <property type="entry name" value="ABC_6TM_YwjA_like"/>
    <property type="match status" value="1"/>
</dbReference>
<dbReference type="InterPro" id="IPR039421">
    <property type="entry name" value="Type_1_exporter"/>
</dbReference>
<dbReference type="InterPro" id="IPR003439">
    <property type="entry name" value="ABC_transporter-like_ATP-bd"/>
</dbReference>
<feature type="transmembrane region" description="Helical" evidence="7">
    <location>
        <begin position="21"/>
        <end position="43"/>
    </location>
</feature>
<evidence type="ECO:0000256" key="3">
    <source>
        <dbReference type="ARBA" id="ARBA00022741"/>
    </source>
</evidence>
<dbReference type="FunFam" id="3.40.50.300:FF:000218">
    <property type="entry name" value="Multidrug ABC transporter ATP-binding protein"/>
    <property type="match status" value="1"/>
</dbReference>
<keyword evidence="2 7" id="KW-0812">Transmembrane</keyword>
<dbReference type="PANTHER" id="PTHR43394">
    <property type="entry name" value="ATP-DEPENDENT PERMEASE MDL1, MITOCHONDRIAL"/>
    <property type="match status" value="1"/>
</dbReference>
<dbReference type="AlphaFoldDB" id="A0A2T0BDC9"/>
<evidence type="ECO:0000256" key="2">
    <source>
        <dbReference type="ARBA" id="ARBA00022692"/>
    </source>
</evidence>
<dbReference type="GO" id="GO:0015421">
    <property type="term" value="F:ABC-type oligopeptide transporter activity"/>
    <property type="evidence" value="ECO:0007669"/>
    <property type="project" value="TreeGrafter"/>
</dbReference>
<keyword evidence="10" id="KW-0378">Hydrolase</keyword>
<dbReference type="SUPFAM" id="SSF90123">
    <property type="entry name" value="ABC transporter transmembrane region"/>
    <property type="match status" value="1"/>
</dbReference>
<name>A0A2T0BDC9_9CLOT</name>
<dbReference type="SUPFAM" id="SSF52540">
    <property type="entry name" value="P-loop containing nucleoside triphosphate hydrolases"/>
    <property type="match status" value="1"/>
</dbReference>
<comment type="subcellular location">
    <subcellularLocation>
        <location evidence="1">Cell membrane</location>
        <topology evidence="1">Multi-pass membrane protein</topology>
    </subcellularLocation>
</comment>
<dbReference type="InterPro" id="IPR036640">
    <property type="entry name" value="ABC1_TM_sf"/>
</dbReference>
<dbReference type="Proteomes" id="UP000237798">
    <property type="component" value="Unassembled WGS sequence"/>
</dbReference>
<keyword evidence="3" id="KW-0547">Nucleotide-binding</keyword>
<dbReference type="GO" id="GO:0016887">
    <property type="term" value="F:ATP hydrolysis activity"/>
    <property type="evidence" value="ECO:0007669"/>
    <property type="project" value="InterPro"/>
</dbReference>
<keyword evidence="5 7" id="KW-1133">Transmembrane helix</keyword>
<dbReference type="EMBL" id="PVXP01000062">
    <property type="protein sequence ID" value="PRR81898.1"/>
    <property type="molecule type" value="Genomic_DNA"/>
</dbReference>
<keyword evidence="4 10" id="KW-0067">ATP-binding</keyword>
<reference evidence="10 11" key="1">
    <citation type="submission" date="2018-03" db="EMBL/GenBank/DDBJ databases">
        <title>Genome sequence of Clostridium luticellarii DSM 29923.</title>
        <authorList>
            <person name="Poehlein A."/>
            <person name="Daniel R."/>
        </authorList>
    </citation>
    <scope>NUCLEOTIDE SEQUENCE [LARGE SCALE GENOMIC DNA]</scope>
    <source>
        <strain evidence="10 11">DSM 29923</strain>
    </source>
</reference>
<dbReference type="PANTHER" id="PTHR43394:SF1">
    <property type="entry name" value="ATP-BINDING CASSETTE SUB-FAMILY B MEMBER 10, MITOCHONDRIAL"/>
    <property type="match status" value="1"/>
</dbReference>
<dbReference type="Gene3D" id="3.40.50.300">
    <property type="entry name" value="P-loop containing nucleotide triphosphate hydrolases"/>
    <property type="match status" value="1"/>
</dbReference>
<dbReference type="EC" id="3.6.3.-" evidence="10"/>
<feature type="transmembrane region" description="Helical" evidence="7">
    <location>
        <begin position="286"/>
        <end position="304"/>
    </location>
</feature>
<feature type="domain" description="ABC transmembrane type-1" evidence="9">
    <location>
        <begin position="27"/>
        <end position="309"/>
    </location>
</feature>
<dbReference type="GO" id="GO:0005524">
    <property type="term" value="F:ATP binding"/>
    <property type="evidence" value="ECO:0007669"/>
    <property type="project" value="UniProtKB-KW"/>
</dbReference>
<proteinExistence type="predicted"/>
<evidence type="ECO:0000259" key="9">
    <source>
        <dbReference type="PROSITE" id="PS50929"/>
    </source>
</evidence>
<dbReference type="PROSITE" id="PS50929">
    <property type="entry name" value="ABC_TM1F"/>
    <property type="match status" value="1"/>
</dbReference>
<gene>
    <name evidence="10" type="ORF">CLLU_29960</name>
</gene>
<dbReference type="InterPro" id="IPR003593">
    <property type="entry name" value="AAA+_ATPase"/>
</dbReference>
<keyword evidence="6 7" id="KW-0472">Membrane</keyword>
<evidence type="ECO:0000256" key="7">
    <source>
        <dbReference type="SAM" id="Phobius"/>
    </source>
</evidence>
<dbReference type="Pfam" id="PF00664">
    <property type="entry name" value="ABC_membrane"/>
    <property type="match status" value="1"/>
</dbReference>
<evidence type="ECO:0000256" key="1">
    <source>
        <dbReference type="ARBA" id="ARBA00004651"/>
    </source>
</evidence>
<keyword evidence="11" id="KW-1185">Reference proteome</keyword>
<evidence type="ECO:0000256" key="4">
    <source>
        <dbReference type="ARBA" id="ARBA00022840"/>
    </source>
</evidence>
<evidence type="ECO:0000313" key="10">
    <source>
        <dbReference type="EMBL" id="PRR81898.1"/>
    </source>
</evidence>
<feature type="domain" description="ABC transporter" evidence="8">
    <location>
        <begin position="343"/>
        <end position="577"/>
    </location>
</feature>
<organism evidence="10 11">
    <name type="scientific">Clostridium luticellarii</name>
    <dbReference type="NCBI Taxonomy" id="1691940"/>
    <lineage>
        <taxon>Bacteria</taxon>
        <taxon>Bacillati</taxon>
        <taxon>Bacillota</taxon>
        <taxon>Clostridia</taxon>
        <taxon>Eubacteriales</taxon>
        <taxon>Clostridiaceae</taxon>
        <taxon>Clostridium</taxon>
    </lineage>
</organism>
<dbReference type="GO" id="GO:0005886">
    <property type="term" value="C:plasma membrane"/>
    <property type="evidence" value="ECO:0007669"/>
    <property type="project" value="UniProtKB-SubCell"/>
</dbReference>
<dbReference type="InterPro" id="IPR027417">
    <property type="entry name" value="P-loop_NTPase"/>
</dbReference>
<feature type="transmembrane region" description="Helical" evidence="7">
    <location>
        <begin position="145"/>
        <end position="162"/>
    </location>
</feature>
<feature type="transmembrane region" description="Helical" evidence="7">
    <location>
        <begin position="250"/>
        <end position="274"/>
    </location>
</feature>
<accession>A0A2T0BDC9</accession>